<dbReference type="PANTHER" id="PTHR14052:SF0">
    <property type="entry name" value="ORIGIN RECOGNITION COMPLEX SUBUNIT 2"/>
    <property type="match status" value="1"/>
</dbReference>
<keyword evidence="10" id="KW-1185">Reference proteome</keyword>
<feature type="compositionally biased region" description="Low complexity" evidence="6">
    <location>
        <begin position="129"/>
        <end position="139"/>
    </location>
</feature>
<dbReference type="InterPro" id="IPR056773">
    <property type="entry name" value="WHD_ORC2"/>
</dbReference>
<accession>A0A1Z5K8M3</accession>
<dbReference type="InterPro" id="IPR007220">
    <property type="entry name" value="ORC2"/>
</dbReference>
<evidence type="ECO:0000256" key="6">
    <source>
        <dbReference type="SAM" id="MobiDB-lite"/>
    </source>
</evidence>
<dbReference type="Pfam" id="PF24882">
    <property type="entry name" value="WHD_ORC2"/>
    <property type="match status" value="1"/>
</dbReference>
<comment type="similarity">
    <text evidence="2 5">Belongs to the ORC2 family.</text>
</comment>
<comment type="subcellular location">
    <subcellularLocation>
        <location evidence="1 5">Nucleus</location>
    </subcellularLocation>
</comment>
<comment type="function">
    <text evidence="5">Component of the origin recognition complex (ORC) that binds origins of replication. DNA-binding is ATP-dependent. ORC is required to assemble the pre-replication complex necessary to initiate DNA replication.</text>
</comment>
<evidence type="ECO:0000259" key="7">
    <source>
        <dbReference type="Pfam" id="PF04084"/>
    </source>
</evidence>
<dbReference type="OrthoDB" id="346673at2759"/>
<proteinExistence type="inferred from homology"/>
<evidence type="ECO:0000256" key="5">
    <source>
        <dbReference type="RuleBase" id="RU368084"/>
    </source>
</evidence>
<dbReference type="EMBL" id="BDSP01000184">
    <property type="protein sequence ID" value="GAX22495.1"/>
    <property type="molecule type" value="Genomic_DNA"/>
</dbReference>
<evidence type="ECO:0000256" key="1">
    <source>
        <dbReference type="ARBA" id="ARBA00004123"/>
    </source>
</evidence>
<feature type="region of interest" description="Disordered" evidence="6">
    <location>
        <begin position="116"/>
        <end position="169"/>
    </location>
</feature>
<dbReference type="Pfam" id="PF04084">
    <property type="entry name" value="RecA-like_ORC2"/>
    <property type="match status" value="1"/>
</dbReference>
<dbReference type="InParanoid" id="A0A1Z5K8M3"/>
<comment type="subunit">
    <text evidence="5">Component of the origin recognition complex (ORC).</text>
</comment>
<name>A0A1Z5K8M3_FISSO</name>
<sequence>MSDKILDHDDSAKEETEEEEALEDLFLRHKFQNYAFPWNILNEAGWIYHSDSGYKAPTGRSFKTGKDVVDFLDYHAIPDVYSNLQSIAKPEYEASEEQIQLRRDLIQIMYRKTKRRSLGGKDQGSDTHSISSVSRMSASVDDMRATSRRSTRNRVSERSTVTSPVADQSAELYMTKNSKRGKKQASYSALNSNEPINFPSLEKCRQISREHQGLELDAIQSELERNFDEWRFLLTTNHNLLFFGAGSKEKLLHSFGEKSLSEEGYVLLIDGFAKDVSVTAILDLFVKIFLNGKEPGPSSAVPRDDCEILLADISNPWQAHPLVERAINISRAIAYDAMETLEPVFLIIHNIEGEGLRTDVSQEALAALSVNSRVANGTASIRIIASIDDVDCSYKLWRLPVMASFSWIWKEVHAYRPYDNEFVMLETDEQQQKAKGKAAKTAQAQIAETKKARVLSIIGSMAPKHAEILQILAQLQLQQLHVDQDKEGWVEFSSFRDQCKKKYIITKDHQLDPFLTELGDHRLIQKKIIKGVNYISIPHGHEELKKIVAYDVKSRKM</sequence>
<reference evidence="9 10" key="1">
    <citation type="journal article" date="2015" name="Plant Cell">
        <title>Oil accumulation by the oleaginous diatom Fistulifera solaris as revealed by the genome and transcriptome.</title>
        <authorList>
            <person name="Tanaka T."/>
            <person name="Maeda Y."/>
            <person name="Veluchamy A."/>
            <person name="Tanaka M."/>
            <person name="Abida H."/>
            <person name="Marechal E."/>
            <person name="Bowler C."/>
            <person name="Muto M."/>
            <person name="Sunaga Y."/>
            <person name="Tanaka M."/>
            <person name="Yoshino T."/>
            <person name="Taniguchi T."/>
            <person name="Fukuda Y."/>
            <person name="Nemoto M."/>
            <person name="Matsumoto M."/>
            <person name="Wong P.S."/>
            <person name="Aburatani S."/>
            <person name="Fujibuchi W."/>
        </authorList>
    </citation>
    <scope>NUCLEOTIDE SEQUENCE [LARGE SCALE GENOMIC DNA]</scope>
    <source>
        <strain evidence="9 10">JPCC DA0580</strain>
    </source>
</reference>
<evidence type="ECO:0000256" key="3">
    <source>
        <dbReference type="ARBA" id="ARBA00022705"/>
    </source>
</evidence>
<dbReference type="AlphaFoldDB" id="A0A1Z5K8M3"/>
<dbReference type="GO" id="GO:0003688">
    <property type="term" value="F:DNA replication origin binding"/>
    <property type="evidence" value="ECO:0007669"/>
    <property type="project" value="UniProtKB-UniRule"/>
</dbReference>
<dbReference type="GO" id="GO:0005664">
    <property type="term" value="C:nuclear origin of replication recognition complex"/>
    <property type="evidence" value="ECO:0007669"/>
    <property type="project" value="UniProtKB-UniRule"/>
</dbReference>
<evidence type="ECO:0000313" key="10">
    <source>
        <dbReference type="Proteomes" id="UP000198406"/>
    </source>
</evidence>
<evidence type="ECO:0000313" key="9">
    <source>
        <dbReference type="EMBL" id="GAX22495.1"/>
    </source>
</evidence>
<dbReference type="GO" id="GO:0006260">
    <property type="term" value="P:DNA replication"/>
    <property type="evidence" value="ECO:0007669"/>
    <property type="project" value="UniProtKB-UniRule"/>
</dbReference>
<dbReference type="Proteomes" id="UP000198406">
    <property type="component" value="Unassembled WGS sequence"/>
</dbReference>
<evidence type="ECO:0000256" key="2">
    <source>
        <dbReference type="ARBA" id="ARBA00007421"/>
    </source>
</evidence>
<keyword evidence="4 5" id="KW-0539">Nucleus</keyword>
<organism evidence="9 10">
    <name type="scientific">Fistulifera solaris</name>
    <name type="common">Oleaginous diatom</name>
    <dbReference type="NCBI Taxonomy" id="1519565"/>
    <lineage>
        <taxon>Eukaryota</taxon>
        <taxon>Sar</taxon>
        <taxon>Stramenopiles</taxon>
        <taxon>Ochrophyta</taxon>
        <taxon>Bacillariophyta</taxon>
        <taxon>Bacillariophyceae</taxon>
        <taxon>Bacillariophycidae</taxon>
        <taxon>Naviculales</taxon>
        <taxon>Naviculaceae</taxon>
        <taxon>Fistulifera</taxon>
    </lineage>
</organism>
<feature type="domain" description="Origin recognition complex subunit 2 RecA-like" evidence="7">
    <location>
        <begin position="217"/>
        <end position="411"/>
    </location>
</feature>
<evidence type="ECO:0000259" key="8">
    <source>
        <dbReference type="Pfam" id="PF24882"/>
    </source>
</evidence>
<protein>
    <recommendedName>
        <fullName evidence="5">Origin recognition complex subunit 2</fullName>
    </recommendedName>
</protein>
<comment type="caution">
    <text evidence="9">The sequence shown here is derived from an EMBL/GenBank/DDBJ whole genome shotgun (WGS) entry which is preliminary data.</text>
</comment>
<feature type="domain" description="Origin recognition complex subunit 2 winged-helix" evidence="8">
    <location>
        <begin position="490"/>
        <end position="543"/>
    </location>
</feature>
<dbReference type="InterPro" id="IPR056772">
    <property type="entry name" value="RecA-like_ORC2"/>
</dbReference>
<evidence type="ECO:0000256" key="4">
    <source>
        <dbReference type="ARBA" id="ARBA00023242"/>
    </source>
</evidence>
<gene>
    <name evidence="9" type="ORF">FisN_14Hh115</name>
</gene>
<keyword evidence="3 5" id="KW-0235">DNA replication</keyword>
<dbReference type="PANTHER" id="PTHR14052">
    <property type="entry name" value="ORIGIN RECOGNITION COMPLEX SUBUNIT 2"/>
    <property type="match status" value="1"/>
</dbReference>